<comment type="subcellular location">
    <subcellularLocation>
        <location evidence="2">Endoplasmic reticulum</location>
    </subcellularLocation>
    <subcellularLocation>
        <location evidence="1 8">Golgi apparatus</location>
        <location evidence="1 8">cis-Golgi network</location>
    </subcellularLocation>
</comment>
<dbReference type="Proteomes" id="UP000887574">
    <property type="component" value="Unplaced"/>
</dbReference>
<evidence type="ECO:0000256" key="6">
    <source>
        <dbReference type="ARBA" id="ARBA00022892"/>
    </source>
</evidence>
<dbReference type="GO" id="GO:0005794">
    <property type="term" value="C:Golgi apparatus"/>
    <property type="evidence" value="ECO:0007669"/>
    <property type="project" value="UniProtKB-SubCell"/>
</dbReference>
<evidence type="ECO:0000256" key="2">
    <source>
        <dbReference type="ARBA" id="ARBA00004240"/>
    </source>
</evidence>
<protein>
    <recommendedName>
        <fullName evidence="8">Trafficking protein particle complex subunit</fullName>
    </recommendedName>
</protein>
<dbReference type="GO" id="GO:0030008">
    <property type="term" value="C:TRAPP complex"/>
    <property type="evidence" value="ECO:0007669"/>
    <property type="project" value="InterPro"/>
</dbReference>
<name>A0A915D304_9BILA</name>
<dbReference type="PANTHER" id="PTHR13048">
    <property type="entry name" value="TRAFFICKING PROTEIN PARTICLE COMPLEX SUBUNIT 3"/>
    <property type="match status" value="1"/>
</dbReference>
<dbReference type="GO" id="GO:0048193">
    <property type="term" value="P:Golgi vesicle transport"/>
    <property type="evidence" value="ECO:0007669"/>
    <property type="project" value="InterPro"/>
</dbReference>
<organism evidence="9 10">
    <name type="scientific">Ditylenchus dipsaci</name>
    <dbReference type="NCBI Taxonomy" id="166011"/>
    <lineage>
        <taxon>Eukaryota</taxon>
        <taxon>Metazoa</taxon>
        <taxon>Ecdysozoa</taxon>
        <taxon>Nematoda</taxon>
        <taxon>Chromadorea</taxon>
        <taxon>Rhabditida</taxon>
        <taxon>Tylenchina</taxon>
        <taxon>Tylenchomorpha</taxon>
        <taxon>Sphaerularioidea</taxon>
        <taxon>Anguinidae</taxon>
        <taxon>Anguininae</taxon>
        <taxon>Ditylenchus</taxon>
    </lineage>
</organism>
<keyword evidence="9" id="KW-1185">Reference proteome</keyword>
<dbReference type="PIRSF" id="PIRSF018293">
    <property type="entry name" value="TRAPP_I_complex_Bet3"/>
    <property type="match status" value="1"/>
</dbReference>
<evidence type="ECO:0000256" key="3">
    <source>
        <dbReference type="ARBA" id="ARBA00006218"/>
    </source>
</evidence>
<keyword evidence="6 8" id="KW-0931">ER-Golgi transport</keyword>
<evidence type="ECO:0000256" key="4">
    <source>
        <dbReference type="ARBA" id="ARBA00022448"/>
    </source>
</evidence>
<dbReference type="WBParaSite" id="jg14885">
    <property type="protein sequence ID" value="jg14885"/>
    <property type="gene ID" value="jg14885"/>
</dbReference>
<dbReference type="CDD" id="cd14942">
    <property type="entry name" value="TRAPPC3_bet3"/>
    <property type="match status" value="1"/>
</dbReference>
<reference evidence="10" key="1">
    <citation type="submission" date="2022-11" db="UniProtKB">
        <authorList>
            <consortium name="WormBaseParasite"/>
        </authorList>
    </citation>
    <scope>IDENTIFICATION</scope>
</reference>
<dbReference type="Pfam" id="PF04051">
    <property type="entry name" value="TRAPP"/>
    <property type="match status" value="1"/>
</dbReference>
<dbReference type="InterPro" id="IPR024096">
    <property type="entry name" value="NO_sig/Golgi_transp_ligand-bd"/>
</dbReference>
<dbReference type="SUPFAM" id="SSF111126">
    <property type="entry name" value="Ligand-binding domain in the NO signalling and Golgi transport"/>
    <property type="match status" value="1"/>
</dbReference>
<accession>A0A915D304</accession>
<proteinExistence type="inferred from homology"/>
<sequence>MARATKAMPDTKMMSGELFTLTYGALVLDLCKDLESAEDVNRQLDKIGYNMGLRIADDFLAKNPRIGRCAEMQQVADIISKNALKSYLGVTAQATSVSPNGDEYSIVLESNPLVEFVEIPPEWSKICYSQVICGAIRGALEALHMEVLVQLASDVPNPTEIRIKFRRVLHEMMPAGDED</sequence>
<evidence type="ECO:0000256" key="1">
    <source>
        <dbReference type="ARBA" id="ARBA00004222"/>
    </source>
</evidence>
<comment type="similarity">
    <text evidence="3 8">Belongs to the TRAPP small subunits family. BET3 subfamily.</text>
</comment>
<comment type="subunit">
    <text evidence="8">Homodimer.</text>
</comment>
<dbReference type="Gene3D" id="3.30.1380.20">
    <property type="entry name" value="Trafficking protein particle complex subunit 3"/>
    <property type="match status" value="1"/>
</dbReference>
<keyword evidence="5" id="KW-0256">Endoplasmic reticulum</keyword>
<dbReference type="AlphaFoldDB" id="A0A915D304"/>
<comment type="function">
    <text evidence="8">May play a role in vesicular transport from endoplasmic reticulum to Golgi.</text>
</comment>
<evidence type="ECO:0000313" key="10">
    <source>
        <dbReference type="WBParaSite" id="jg14885"/>
    </source>
</evidence>
<keyword evidence="4 8" id="KW-0813">Transport</keyword>
<evidence type="ECO:0000256" key="8">
    <source>
        <dbReference type="PIRNR" id="PIRNR018293"/>
    </source>
</evidence>
<keyword evidence="7 8" id="KW-0333">Golgi apparatus</keyword>
<dbReference type="InterPro" id="IPR016721">
    <property type="entry name" value="Bet3"/>
</dbReference>
<dbReference type="GO" id="GO:0005783">
    <property type="term" value="C:endoplasmic reticulum"/>
    <property type="evidence" value="ECO:0007669"/>
    <property type="project" value="UniProtKB-SubCell"/>
</dbReference>
<dbReference type="InterPro" id="IPR007194">
    <property type="entry name" value="TRAPP_component"/>
</dbReference>
<evidence type="ECO:0000313" key="9">
    <source>
        <dbReference type="Proteomes" id="UP000887574"/>
    </source>
</evidence>
<evidence type="ECO:0000256" key="5">
    <source>
        <dbReference type="ARBA" id="ARBA00022824"/>
    </source>
</evidence>
<evidence type="ECO:0000256" key="7">
    <source>
        <dbReference type="ARBA" id="ARBA00023034"/>
    </source>
</evidence>